<dbReference type="GO" id="GO:0000035">
    <property type="term" value="F:acyl binding"/>
    <property type="evidence" value="ECO:0007669"/>
    <property type="project" value="TreeGrafter"/>
</dbReference>
<evidence type="ECO:0000256" key="8">
    <source>
        <dbReference type="ARBA" id="ARBA00022832"/>
    </source>
</evidence>
<name>A0AAD7XPJ6_9STRA</name>
<evidence type="ECO:0000256" key="7">
    <source>
        <dbReference type="ARBA" id="ARBA00022553"/>
    </source>
</evidence>
<proteinExistence type="inferred from homology"/>
<evidence type="ECO:0000256" key="9">
    <source>
        <dbReference type="ARBA" id="ARBA00022946"/>
    </source>
</evidence>
<comment type="function">
    <text evidence="14">Carrier of the growing fatty acid chain in fatty acid biosynthesis.</text>
</comment>
<protein>
    <recommendedName>
        <fullName evidence="14">Acyl carrier protein</fullName>
    </recommendedName>
</protein>
<evidence type="ECO:0000256" key="10">
    <source>
        <dbReference type="ARBA" id="ARBA00022982"/>
    </source>
</evidence>
<evidence type="ECO:0000256" key="4">
    <source>
        <dbReference type="ARBA" id="ARBA00022448"/>
    </source>
</evidence>
<evidence type="ECO:0000256" key="13">
    <source>
        <dbReference type="ARBA" id="ARBA00023160"/>
    </source>
</evidence>
<keyword evidence="13 14" id="KW-0275">Fatty acid biosynthesis</keyword>
<dbReference type="InterPro" id="IPR009081">
    <property type="entry name" value="PP-bd_ACP"/>
</dbReference>
<comment type="pathway">
    <text evidence="2">Lipid metabolism; fatty acid biosynthesis.</text>
</comment>
<dbReference type="SUPFAM" id="SSF47336">
    <property type="entry name" value="ACP-like"/>
    <property type="match status" value="1"/>
</dbReference>
<dbReference type="FunFam" id="1.10.1200.10:FF:000003">
    <property type="entry name" value="Acyl carrier protein"/>
    <property type="match status" value="1"/>
</dbReference>
<evidence type="ECO:0000256" key="2">
    <source>
        <dbReference type="ARBA" id="ARBA00005194"/>
    </source>
</evidence>
<evidence type="ECO:0000313" key="16">
    <source>
        <dbReference type="EMBL" id="KAJ8603715.1"/>
    </source>
</evidence>
<keyword evidence="7" id="KW-0597">Phosphoprotein</keyword>
<evidence type="ECO:0000256" key="14">
    <source>
        <dbReference type="RuleBase" id="RU000722"/>
    </source>
</evidence>
<evidence type="ECO:0000256" key="6">
    <source>
        <dbReference type="ARBA" id="ARBA00022516"/>
    </source>
</evidence>
<dbReference type="GO" id="GO:0031177">
    <property type="term" value="F:phosphopantetheine binding"/>
    <property type="evidence" value="ECO:0007669"/>
    <property type="project" value="InterPro"/>
</dbReference>
<keyword evidence="8" id="KW-0276">Fatty acid metabolism</keyword>
<keyword evidence="5 14" id="KW-0596">Phosphopantetheine</keyword>
<dbReference type="Gene3D" id="1.10.1200.10">
    <property type="entry name" value="ACP-like"/>
    <property type="match status" value="1"/>
</dbReference>
<comment type="caution">
    <text evidence="16">The sequence shown here is derived from an EMBL/GenBank/DDBJ whole genome shotgun (WGS) entry which is preliminary data.</text>
</comment>
<dbReference type="GO" id="GO:0000036">
    <property type="term" value="F:acyl carrier activity"/>
    <property type="evidence" value="ECO:0007669"/>
    <property type="project" value="TreeGrafter"/>
</dbReference>
<dbReference type="PANTHER" id="PTHR20863">
    <property type="entry name" value="ACYL CARRIER PROTEIN"/>
    <property type="match status" value="1"/>
</dbReference>
<evidence type="ECO:0000256" key="12">
    <source>
        <dbReference type="ARBA" id="ARBA00023128"/>
    </source>
</evidence>
<keyword evidence="12" id="KW-0496">Mitochondrion</keyword>
<keyword evidence="10" id="KW-0249">Electron transport</keyword>
<dbReference type="InterPro" id="IPR020806">
    <property type="entry name" value="PKS_PP-bd"/>
</dbReference>
<keyword evidence="4" id="KW-0813">Transport</keyword>
<feature type="domain" description="Carrier" evidence="15">
    <location>
        <begin position="33"/>
        <end position="107"/>
    </location>
</feature>
<evidence type="ECO:0000256" key="3">
    <source>
        <dbReference type="ARBA" id="ARBA00010930"/>
    </source>
</evidence>
<dbReference type="AlphaFoldDB" id="A0AAD7XPJ6"/>
<accession>A0AAD7XPJ6</accession>
<dbReference type="PANTHER" id="PTHR20863:SF28">
    <property type="entry name" value="ACYL CARRIER PROTEIN, MITOCHONDRIAL"/>
    <property type="match status" value="1"/>
</dbReference>
<evidence type="ECO:0000259" key="15">
    <source>
        <dbReference type="PROSITE" id="PS50075"/>
    </source>
</evidence>
<organism evidence="16 17">
    <name type="scientific">Chrysophaeum taylorii</name>
    <dbReference type="NCBI Taxonomy" id="2483200"/>
    <lineage>
        <taxon>Eukaryota</taxon>
        <taxon>Sar</taxon>
        <taxon>Stramenopiles</taxon>
        <taxon>Ochrophyta</taxon>
        <taxon>Pelagophyceae</taxon>
        <taxon>Pelagomonadales</taxon>
        <taxon>Pelagomonadaceae</taxon>
        <taxon>Chrysophaeum</taxon>
    </lineage>
</organism>
<dbReference type="EMBL" id="JAQMWT010000344">
    <property type="protein sequence ID" value="KAJ8603715.1"/>
    <property type="molecule type" value="Genomic_DNA"/>
</dbReference>
<dbReference type="NCBIfam" id="TIGR00517">
    <property type="entry name" value="acyl_carrier"/>
    <property type="match status" value="1"/>
</dbReference>
<dbReference type="Proteomes" id="UP001230188">
    <property type="component" value="Unassembled WGS sequence"/>
</dbReference>
<dbReference type="InterPro" id="IPR003231">
    <property type="entry name" value="ACP"/>
</dbReference>
<dbReference type="NCBIfam" id="NF002148">
    <property type="entry name" value="PRK00982.1-2"/>
    <property type="match status" value="1"/>
</dbReference>
<dbReference type="GO" id="GO:0005739">
    <property type="term" value="C:mitochondrion"/>
    <property type="evidence" value="ECO:0007669"/>
    <property type="project" value="UniProtKB-SubCell"/>
</dbReference>
<reference evidence="16" key="1">
    <citation type="submission" date="2023-01" db="EMBL/GenBank/DDBJ databases">
        <title>Metagenome sequencing of chrysophaentin producing Chrysophaeum taylorii.</title>
        <authorList>
            <person name="Davison J."/>
            <person name="Bewley C."/>
        </authorList>
    </citation>
    <scope>NUCLEOTIDE SEQUENCE</scope>
    <source>
        <strain evidence="16">NIES-1699</strain>
    </source>
</reference>
<keyword evidence="9" id="KW-0809">Transit peptide</keyword>
<sequence>MVVVVSTLSRLAPLLRSPALPAVRALATFIEPAEVTDRVMTVVKNFEKVEAALVTPTASFKDLSLDSLDVVEVVMAIEEEFAIEIPDAEADKIMTIPQAVDYITGQPHAK</sequence>
<evidence type="ECO:0000256" key="1">
    <source>
        <dbReference type="ARBA" id="ARBA00004173"/>
    </source>
</evidence>
<dbReference type="HAMAP" id="MF_01217">
    <property type="entry name" value="Acyl_carrier"/>
    <property type="match status" value="1"/>
</dbReference>
<dbReference type="InterPro" id="IPR036736">
    <property type="entry name" value="ACP-like_sf"/>
</dbReference>
<dbReference type="PROSITE" id="PS50075">
    <property type="entry name" value="CARRIER"/>
    <property type="match status" value="1"/>
</dbReference>
<gene>
    <name evidence="16" type="ORF">CTAYLR_000206</name>
</gene>
<evidence type="ECO:0000313" key="17">
    <source>
        <dbReference type="Proteomes" id="UP001230188"/>
    </source>
</evidence>
<dbReference type="SMART" id="SM00823">
    <property type="entry name" value="PKS_PP"/>
    <property type="match status" value="1"/>
</dbReference>
<keyword evidence="6 14" id="KW-0444">Lipid biosynthesis</keyword>
<comment type="similarity">
    <text evidence="3">Belongs to the acyl carrier protein (ACP) family.</text>
</comment>
<keyword evidence="17" id="KW-1185">Reference proteome</keyword>
<keyword evidence="11" id="KW-0443">Lipid metabolism</keyword>
<dbReference type="Pfam" id="PF00550">
    <property type="entry name" value="PP-binding"/>
    <property type="match status" value="1"/>
</dbReference>
<comment type="subcellular location">
    <subcellularLocation>
        <location evidence="1">Mitochondrion</location>
    </subcellularLocation>
</comment>
<evidence type="ECO:0000256" key="5">
    <source>
        <dbReference type="ARBA" id="ARBA00022450"/>
    </source>
</evidence>
<evidence type="ECO:0000256" key="11">
    <source>
        <dbReference type="ARBA" id="ARBA00023098"/>
    </source>
</evidence>